<name>A0A6N4VAX9_9MYCO</name>
<accession>A0A6N4VAX9</accession>
<protein>
    <submittedName>
        <fullName evidence="1">Uncharacterized protein</fullName>
    </submittedName>
</protein>
<keyword evidence="2" id="KW-1185">Reference proteome</keyword>
<reference evidence="1 2" key="1">
    <citation type="journal article" date="2019" name="Emerg. Microbes Infect.">
        <title>Comprehensive subspecies identification of 175 nontuberculous mycobacteria species based on 7547 genomic profiles.</title>
        <authorList>
            <person name="Matsumoto Y."/>
            <person name="Kinjo T."/>
            <person name="Motooka D."/>
            <person name="Nabeya D."/>
            <person name="Jung N."/>
            <person name="Uechi K."/>
            <person name="Horii T."/>
            <person name="Iida T."/>
            <person name="Fujita J."/>
            <person name="Nakamura S."/>
        </authorList>
    </citation>
    <scope>NUCLEOTIDE SEQUENCE [LARGE SCALE GENOMIC DNA]</scope>
    <source>
        <strain evidence="1 2">JCM 12603</strain>
    </source>
</reference>
<dbReference type="RefSeq" id="WP_163674559.1">
    <property type="nucleotide sequence ID" value="NZ_AP022570.1"/>
</dbReference>
<dbReference type="KEGG" id="mpof:MPOR_28100"/>
<evidence type="ECO:0000313" key="1">
    <source>
        <dbReference type="EMBL" id="BBX51784.1"/>
    </source>
</evidence>
<proteinExistence type="predicted"/>
<dbReference type="AlphaFoldDB" id="A0A6N4VAX9"/>
<dbReference type="Proteomes" id="UP000466785">
    <property type="component" value="Chromosome"/>
</dbReference>
<dbReference type="EMBL" id="AP022570">
    <property type="protein sequence ID" value="BBX51784.1"/>
    <property type="molecule type" value="Genomic_DNA"/>
</dbReference>
<gene>
    <name evidence="1" type="ORF">MPOR_28100</name>
</gene>
<sequence length="90" mass="9587">MLGNEQAAAVADSQQADYFRGFLSGLRADLESDLAKQVRRLTASQNAGDLGAVNVLRRAIRTAEGDLRAVVGMVDALDGRFPQAPDLRTG</sequence>
<evidence type="ECO:0000313" key="2">
    <source>
        <dbReference type="Proteomes" id="UP000466785"/>
    </source>
</evidence>
<organism evidence="1 2">
    <name type="scientific">Mycolicibacterium poriferae</name>
    <dbReference type="NCBI Taxonomy" id="39694"/>
    <lineage>
        <taxon>Bacteria</taxon>
        <taxon>Bacillati</taxon>
        <taxon>Actinomycetota</taxon>
        <taxon>Actinomycetes</taxon>
        <taxon>Mycobacteriales</taxon>
        <taxon>Mycobacteriaceae</taxon>
        <taxon>Mycolicibacterium</taxon>
    </lineage>
</organism>